<protein>
    <recommendedName>
        <fullName evidence="2">Cytotoxic translational repressor of toxin-antitoxin stability system</fullName>
    </recommendedName>
</protein>
<name>A0A0W8F597_9ZZZZ</name>
<organism evidence="1">
    <name type="scientific">hydrocarbon metagenome</name>
    <dbReference type="NCBI Taxonomy" id="938273"/>
    <lineage>
        <taxon>unclassified sequences</taxon>
        <taxon>metagenomes</taxon>
        <taxon>ecological metagenomes</taxon>
    </lineage>
</organism>
<evidence type="ECO:0000313" key="1">
    <source>
        <dbReference type="EMBL" id="KUG15587.1"/>
    </source>
</evidence>
<dbReference type="AlphaFoldDB" id="A0A0W8F597"/>
<dbReference type="EMBL" id="LNQE01001547">
    <property type="protein sequence ID" value="KUG15587.1"/>
    <property type="molecule type" value="Genomic_DNA"/>
</dbReference>
<accession>A0A0W8F597</accession>
<reference evidence="1" key="1">
    <citation type="journal article" date="2015" name="Proc. Natl. Acad. Sci. U.S.A.">
        <title>Networks of energetic and metabolic interactions define dynamics in microbial communities.</title>
        <authorList>
            <person name="Embree M."/>
            <person name="Liu J.K."/>
            <person name="Al-Bassam M.M."/>
            <person name="Zengler K."/>
        </authorList>
    </citation>
    <scope>NUCLEOTIDE SEQUENCE</scope>
</reference>
<comment type="caution">
    <text evidence="1">The sequence shown here is derived from an EMBL/GenBank/DDBJ whole genome shotgun (WGS) entry which is preliminary data.</text>
</comment>
<dbReference type="InterPro" id="IPR035093">
    <property type="entry name" value="RelE/ParE_toxin_dom_sf"/>
</dbReference>
<sequence>MKVVIDKKALKYVNGLQESDRRLVKEHIVALVNPRTAREIEVLEGGHCRLHVARRYTIFFDILPDDTIGVFEVTTIEEAHKRYKRYR</sequence>
<dbReference type="SUPFAM" id="SSF143011">
    <property type="entry name" value="RelE-like"/>
    <property type="match status" value="1"/>
</dbReference>
<proteinExistence type="predicted"/>
<evidence type="ECO:0008006" key="2">
    <source>
        <dbReference type="Google" id="ProtNLM"/>
    </source>
</evidence>
<gene>
    <name evidence="1" type="ORF">ASZ90_014734</name>
</gene>